<accession>A0A379KQM2</accession>
<dbReference type="EMBL" id="UGUY01000001">
    <property type="protein sequence ID" value="SUD70294.1"/>
    <property type="molecule type" value="Genomic_DNA"/>
</dbReference>
<dbReference type="PANTHER" id="PTHR13504">
    <property type="entry name" value="FIDO DOMAIN-CONTAINING PROTEIN DDB_G0283145"/>
    <property type="match status" value="1"/>
</dbReference>
<dbReference type="Gene3D" id="1.10.3290.10">
    <property type="entry name" value="Fido-like domain"/>
    <property type="match status" value="1"/>
</dbReference>
<dbReference type="GO" id="GO:0005524">
    <property type="term" value="F:ATP binding"/>
    <property type="evidence" value="ECO:0007669"/>
    <property type="project" value="UniProtKB-KW"/>
</dbReference>
<gene>
    <name evidence="4" type="ORF">NCTC7914_04444</name>
</gene>
<sequence>MRAAGYSLLLDRLQISAVALKRPAIVQPVTRIEKIGNTLAVPHRMAPSEDDLLGNVLFALKHEGINLSILAQALPQIPAERFSQALEASPNGVYIRKACYLREAFTGEDIEQPSPVRGGFAQLFDPEQYITRPGERNSKWRVEFNGLGDLTYCATVERTAQVTELLEHDILGKAKNFIGSLPPLMMDRAINWAYLHETQDSFAIEKEAPTEDKSRRFIKLLRQAHERHPLTEDYLVTLQNATVANPLDLAAAFRHEQNHLSNGMHGAAGVTYVPPPPGLCRELMESLMRFANEGPTQIDPLVAASIISFGFVFLHPFMDGNGRLSRFLIHQALCHSGALENGLLLPVSVAMKREERLYLETLQGYSGPVREYWQVHWIDHEQFTFEFIGADAIYRFWDATQCVVFTCLMAKRALEVELRDETAFLENYDAVYRAVDERFDVRGSDLANLVMMCLSNGGSVSNNRRKQYLYRVPEAVFDYIEQTAQQVLAAQRSAAQPQQGAEPQTDAEC</sequence>
<proteinExistence type="predicted"/>
<evidence type="ECO:0000259" key="3">
    <source>
        <dbReference type="PROSITE" id="PS51459"/>
    </source>
</evidence>
<feature type="binding site" evidence="2">
    <location>
        <begin position="319"/>
        <end position="326"/>
    </location>
    <ligand>
        <name>ATP</name>
        <dbReference type="ChEBI" id="CHEBI:30616"/>
    </ligand>
</feature>
<dbReference type="Pfam" id="PF02661">
    <property type="entry name" value="Fic"/>
    <property type="match status" value="1"/>
</dbReference>
<feature type="active site" evidence="1">
    <location>
        <position position="315"/>
    </location>
</feature>
<reference evidence="4 5" key="1">
    <citation type="submission" date="2018-06" db="EMBL/GenBank/DDBJ databases">
        <authorList>
            <consortium name="Pathogen Informatics"/>
            <person name="Doyle S."/>
        </authorList>
    </citation>
    <scope>NUCLEOTIDE SEQUENCE [LARGE SCALE GENOMIC DNA]</scope>
    <source>
        <strain evidence="4 5">NCTC7914</strain>
    </source>
</reference>
<protein>
    <submittedName>
        <fullName evidence="4">Filamentation induced by cAMP protein fic</fullName>
    </submittedName>
</protein>
<dbReference type="InterPro" id="IPR003812">
    <property type="entry name" value="Fido"/>
</dbReference>
<keyword evidence="2" id="KW-0547">Nucleotide-binding</keyword>
<dbReference type="SUPFAM" id="SSF140931">
    <property type="entry name" value="Fic-like"/>
    <property type="match status" value="1"/>
</dbReference>
<dbReference type="PROSITE" id="PS51459">
    <property type="entry name" value="FIDO"/>
    <property type="match status" value="1"/>
</dbReference>
<evidence type="ECO:0000313" key="5">
    <source>
        <dbReference type="Proteomes" id="UP000254602"/>
    </source>
</evidence>
<dbReference type="Proteomes" id="UP000254602">
    <property type="component" value="Unassembled WGS sequence"/>
</dbReference>
<dbReference type="InterPro" id="IPR036597">
    <property type="entry name" value="Fido-like_dom_sf"/>
</dbReference>
<organism evidence="4 5">
    <name type="scientific">Pseudomonas putida</name>
    <name type="common">Arthrobacter siderocapsulatus</name>
    <dbReference type="NCBI Taxonomy" id="303"/>
    <lineage>
        <taxon>Bacteria</taxon>
        <taxon>Pseudomonadati</taxon>
        <taxon>Pseudomonadota</taxon>
        <taxon>Gammaproteobacteria</taxon>
        <taxon>Pseudomonadales</taxon>
        <taxon>Pseudomonadaceae</taxon>
        <taxon>Pseudomonas</taxon>
    </lineage>
</organism>
<dbReference type="PANTHER" id="PTHR13504:SF38">
    <property type="entry name" value="FIDO DOMAIN-CONTAINING PROTEIN"/>
    <property type="match status" value="1"/>
</dbReference>
<evidence type="ECO:0000313" key="4">
    <source>
        <dbReference type="EMBL" id="SUD70294.1"/>
    </source>
</evidence>
<evidence type="ECO:0000256" key="1">
    <source>
        <dbReference type="PIRSR" id="PIRSR640198-1"/>
    </source>
</evidence>
<dbReference type="AlphaFoldDB" id="A0A379KQM2"/>
<dbReference type="RefSeq" id="WP_115275219.1">
    <property type="nucleotide sequence ID" value="NZ_UGUY01000001.1"/>
</dbReference>
<keyword evidence="2" id="KW-0067">ATP-binding</keyword>
<feature type="domain" description="Fido" evidence="3">
    <location>
        <begin position="230"/>
        <end position="380"/>
    </location>
</feature>
<dbReference type="InterPro" id="IPR040198">
    <property type="entry name" value="Fido_containing"/>
</dbReference>
<evidence type="ECO:0000256" key="2">
    <source>
        <dbReference type="PIRSR" id="PIRSR640198-2"/>
    </source>
</evidence>
<name>A0A379KQM2_PSEPU</name>